<dbReference type="AlphaFoldDB" id="A0AAD4SJ14"/>
<organism evidence="3 4">
    <name type="scientific">Papaver atlanticum</name>
    <dbReference type="NCBI Taxonomy" id="357466"/>
    <lineage>
        <taxon>Eukaryota</taxon>
        <taxon>Viridiplantae</taxon>
        <taxon>Streptophyta</taxon>
        <taxon>Embryophyta</taxon>
        <taxon>Tracheophyta</taxon>
        <taxon>Spermatophyta</taxon>
        <taxon>Magnoliopsida</taxon>
        <taxon>Ranunculales</taxon>
        <taxon>Papaveraceae</taxon>
        <taxon>Papaveroideae</taxon>
        <taxon>Papaver</taxon>
    </lineage>
</organism>
<protein>
    <recommendedName>
        <fullName evidence="5">Secreted protein</fullName>
    </recommendedName>
</protein>
<keyword evidence="1" id="KW-0812">Transmembrane</keyword>
<evidence type="ECO:0000256" key="2">
    <source>
        <dbReference type="SAM" id="SignalP"/>
    </source>
</evidence>
<evidence type="ECO:0000256" key="1">
    <source>
        <dbReference type="SAM" id="Phobius"/>
    </source>
</evidence>
<dbReference type="EMBL" id="JAJJMB010010315">
    <property type="protein sequence ID" value="KAI3909570.1"/>
    <property type="molecule type" value="Genomic_DNA"/>
</dbReference>
<evidence type="ECO:0000313" key="3">
    <source>
        <dbReference type="EMBL" id="KAI3909570.1"/>
    </source>
</evidence>
<sequence>MWAASCLASCCAACACGACRTVVSNIRRSFARIAYCGIFAFSLTVSWILGEGSPPFRRKSHGLIILARLQIGSG</sequence>
<accession>A0AAD4SJ14</accession>
<feature type="chain" id="PRO_5041978238" description="Secreted protein" evidence="2">
    <location>
        <begin position="18"/>
        <end position="74"/>
    </location>
</feature>
<gene>
    <name evidence="3" type="ORF">MKW98_013987</name>
</gene>
<dbReference type="Proteomes" id="UP001202328">
    <property type="component" value="Unassembled WGS sequence"/>
</dbReference>
<keyword evidence="4" id="KW-1185">Reference proteome</keyword>
<name>A0AAD4SJ14_9MAGN</name>
<keyword evidence="1" id="KW-0472">Membrane</keyword>
<comment type="caution">
    <text evidence="3">The sequence shown here is derived from an EMBL/GenBank/DDBJ whole genome shotgun (WGS) entry which is preliminary data.</text>
</comment>
<feature type="signal peptide" evidence="2">
    <location>
        <begin position="1"/>
        <end position="17"/>
    </location>
</feature>
<feature type="transmembrane region" description="Helical" evidence="1">
    <location>
        <begin position="29"/>
        <end position="49"/>
    </location>
</feature>
<evidence type="ECO:0000313" key="4">
    <source>
        <dbReference type="Proteomes" id="UP001202328"/>
    </source>
</evidence>
<keyword evidence="1" id="KW-1133">Transmembrane helix</keyword>
<keyword evidence="2" id="KW-0732">Signal</keyword>
<proteinExistence type="predicted"/>
<reference evidence="3" key="1">
    <citation type="submission" date="2022-04" db="EMBL/GenBank/DDBJ databases">
        <title>A functionally conserved STORR gene fusion in Papaver species that diverged 16.8 million years ago.</title>
        <authorList>
            <person name="Catania T."/>
        </authorList>
    </citation>
    <scope>NUCLEOTIDE SEQUENCE</scope>
    <source>
        <strain evidence="3">S-188037</strain>
    </source>
</reference>
<evidence type="ECO:0008006" key="5">
    <source>
        <dbReference type="Google" id="ProtNLM"/>
    </source>
</evidence>